<evidence type="ECO:0000313" key="2">
    <source>
        <dbReference type="Proteomes" id="UP000825701"/>
    </source>
</evidence>
<keyword evidence="2" id="KW-1185">Reference proteome</keyword>
<sequence length="173" mass="18396">MRARMGAADEAAANRYAVWGRAGSVARGNAAWLIGADHVEAGICAAQDYRRLALAAVERLRAEGRDPIVYRRHRGEGLAKAAELAEAAGMALDPSTAPAELDYVEALERPATVLVFASSVADTLAALDPSLDIARIALPPGYLRKRADHIRAVVAAHDAFNPRLRVIHPDATA</sequence>
<dbReference type="RefSeq" id="WP_261403363.1">
    <property type="nucleotide sequence ID" value="NZ_CP081869.1"/>
</dbReference>
<protein>
    <submittedName>
        <fullName evidence="1">Uncharacterized protein</fullName>
    </submittedName>
</protein>
<accession>A0A9E6UPV9</accession>
<dbReference type="KEGG" id="cmet:K6K41_27390"/>
<proteinExistence type="predicted"/>
<gene>
    <name evidence="1" type="ORF">K6K41_27390</name>
</gene>
<organism evidence="1 2">
    <name type="scientific">Chenggangzhangella methanolivorans</name>
    <dbReference type="NCBI Taxonomy" id="1437009"/>
    <lineage>
        <taxon>Bacteria</taxon>
        <taxon>Pseudomonadati</taxon>
        <taxon>Pseudomonadota</taxon>
        <taxon>Alphaproteobacteria</taxon>
        <taxon>Hyphomicrobiales</taxon>
        <taxon>Methylopilaceae</taxon>
        <taxon>Chenggangzhangella</taxon>
    </lineage>
</organism>
<reference evidence="1" key="1">
    <citation type="submission" date="2021-08" db="EMBL/GenBank/DDBJ databases">
        <authorList>
            <person name="Zhang H."/>
            <person name="Xu M."/>
            <person name="Yu Z."/>
            <person name="Yang L."/>
            <person name="Cai Y."/>
        </authorList>
    </citation>
    <scope>NUCLEOTIDE SEQUENCE</scope>
    <source>
        <strain evidence="1">CHL1</strain>
    </source>
</reference>
<dbReference type="EMBL" id="CP081869">
    <property type="protein sequence ID" value="QZO00200.1"/>
    <property type="molecule type" value="Genomic_DNA"/>
</dbReference>
<dbReference type="Proteomes" id="UP000825701">
    <property type="component" value="Chromosome"/>
</dbReference>
<name>A0A9E6UPV9_9HYPH</name>
<evidence type="ECO:0000313" key="1">
    <source>
        <dbReference type="EMBL" id="QZO00200.1"/>
    </source>
</evidence>
<dbReference type="AlphaFoldDB" id="A0A9E6UPV9"/>